<feature type="chain" id="PRO_5004067628" evidence="2">
    <location>
        <begin position="22"/>
        <end position="397"/>
    </location>
</feature>
<dbReference type="GO" id="GO:0006508">
    <property type="term" value="P:proteolysis"/>
    <property type="evidence" value="ECO:0007669"/>
    <property type="project" value="UniProtKB-KW"/>
</dbReference>
<protein>
    <submittedName>
        <fullName evidence="4">Acid protease</fullName>
    </submittedName>
</protein>
<dbReference type="PROSITE" id="PS51767">
    <property type="entry name" value="PEPTIDASE_A1"/>
    <property type="match status" value="1"/>
</dbReference>
<dbReference type="GeneID" id="63687148"/>
<dbReference type="EMBL" id="JH795858">
    <property type="protein sequence ID" value="EJU04182.1"/>
    <property type="molecule type" value="Genomic_DNA"/>
</dbReference>
<organism evidence="4 5">
    <name type="scientific">Dacryopinax primogenitus (strain DJM 731)</name>
    <name type="common">Brown rot fungus</name>
    <dbReference type="NCBI Taxonomy" id="1858805"/>
    <lineage>
        <taxon>Eukaryota</taxon>
        <taxon>Fungi</taxon>
        <taxon>Dikarya</taxon>
        <taxon>Basidiomycota</taxon>
        <taxon>Agaricomycotina</taxon>
        <taxon>Dacrymycetes</taxon>
        <taxon>Dacrymycetales</taxon>
        <taxon>Dacrymycetaceae</taxon>
        <taxon>Dacryopinax</taxon>
    </lineage>
</organism>
<proteinExistence type="inferred from homology"/>
<dbReference type="OrthoDB" id="660550at2759"/>
<dbReference type="OMA" id="MFGQKWL"/>
<dbReference type="GO" id="GO:0004190">
    <property type="term" value="F:aspartic-type endopeptidase activity"/>
    <property type="evidence" value="ECO:0007669"/>
    <property type="project" value="InterPro"/>
</dbReference>
<dbReference type="InterPro" id="IPR034164">
    <property type="entry name" value="Pepsin-like_dom"/>
</dbReference>
<feature type="domain" description="Peptidase A1" evidence="3">
    <location>
        <begin position="75"/>
        <end position="389"/>
    </location>
</feature>
<dbReference type="PRINTS" id="PR00792">
    <property type="entry name" value="PEPSIN"/>
</dbReference>
<dbReference type="InterPro" id="IPR033121">
    <property type="entry name" value="PEPTIDASE_A1"/>
</dbReference>
<dbReference type="PANTHER" id="PTHR47966:SF51">
    <property type="entry name" value="BETA-SITE APP-CLEAVING ENZYME, ISOFORM A-RELATED"/>
    <property type="match status" value="1"/>
</dbReference>
<dbReference type="InterPro" id="IPR001461">
    <property type="entry name" value="Aspartic_peptidase_A1"/>
</dbReference>
<gene>
    <name evidence="4" type="ORF">DACRYDRAFT_20796</name>
</gene>
<dbReference type="PANTHER" id="PTHR47966">
    <property type="entry name" value="BETA-SITE APP-CLEAVING ENZYME, ISOFORM A-RELATED"/>
    <property type="match status" value="1"/>
</dbReference>
<evidence type="ECO:0000313" key="5">
    <source>
        <dbReference type="Proteomes" id="UP000030653"/>
    </source>
</evidence>
<dbReference type="STRING" id="1858805.M5GD20"/>
<dbReference type="InterPro" id="IPR021109">
    <property type="entry name" value="Peptidase_aspartic_dom_sf"/>
</dbReference>
<keyword evidence="5" id="KW-1185">Reference proteome</keyword>
<dbReference type="RefSeq" id="XP_040631076.1">
    <property type="nucleotide sequence ID" value="XM_040772086.1"/>
</dbReference>
<dbReference type="Pfam" id="PF00026">
    <property type="entry name" value="Asp"/>
    <property type="match status" value="1"/>
</dbReference>
<name>M5GD20_DACPD</name>
<dbReference type="AlphaFoldDB" id="M5GD20"/>
<reference evidence="4 5" key="1">
    <citation type="journal article" date="2012" name="Science">
        <title>The Paleozoic origin of enzymatic lignin decomposition reconstructed from 31 fungal genomes.</title>
        <authorList>
            <person name="Floudas D."/>
            <person name="Binder M."/>
            <person name="Riley R."/>
            <person name="Barry K."/>
            <person name="Blanchette R.A."/>
            <person name="Henrissat B."/>
            <person name="Martinez A.T."/>
            <person name="Otillar R."/>
            <person name="Spatafora J.W."/>
            <person name="Yadav J.S."/>
            <person name="Aerts A."/>
            <person name="Benoit I."/>
            <person name="Boyd A."/>
            <person name="Carlson A."/>
            <person name="Copeland A."/>
            <person name="Coutinho P.M."/>
            <person name="de Vries R.P."/>
            <person name="Ferreira P."/>
            <person name="Findley K."/>
            <person name="Foster B."/>
            <person name="Gaskell J."/>
            <person name="Glotzer D."/>
            <person name="Gorecki P."/>
            <person name="Heitman J."/>
            <person name="Hesse C."/>
            <person name="Hori C."/>
            <person name="Igarashi K."/>
            <person name="Jurgens J.A."/>
            <person name="Kallen N."/>
            <person name="Kersten P."/>
            <person name="Kohler A."/>
            <person name="Kuees U."/>
            <person name="Kumar T.K.A."/>
            <person name="Kuo A."/>
            <person name="LaButti K."/>
            <person name="Larrondo L.F."/>
            <person name="Lindquist E."/>
            <person name="Ling A."/>
            <person name="Lombard V."/>
            <person name="Lucas S."/>
            <person name="Lundell T."/>
            <person name="Martin R."/>
            <person name="McLaughlin D.J."/>
            <person name="Morgenstern I."/>
            <person name="Morin E."/>
            <person name="Murat C."/>
            <person name="Nagy L.G."/>
            <person name="Nolan M."/>
            <person name="Ohm R.A."/>
            <person name="Patyshakuliyeva A."/>
            <person name="Rokas A."/>
            <person name="Ruiz-Duenas F.J."/>
            <person name="Sabat G."/>
            <person name="Salamov A."/>
            <person name="Samejima M."/>
            <person name="Schmutz J."/>
            <person name="Slot J.C."/>
            <person name="St John F."/>
            <person name="Stenlid J."/>
            <person name="Sun H."/>
            <person name="Sun S."/>
            <person name="Syed K."/>
            <person name="Tsang A."/>
            <person name="Wiebenga A."/>
            <person name="Young D."/>
            <person name="Pisabarro A."/>
            <person name="Eastwood D.C."/>
            <person name="Martin F."/>
            <person name="Cullen D."/>
            <person name="Grigoriev I.V."/>
            <person name="Hibbett D.S."/>
        </authorList>
    </citation>
    <scope>NUCLEOTIDE SEQUENCE [LARGE SCALE GENOMIC DNA]</scope>
    <source>
        <strain evidence="4 5">DJM-731 SS1</strain>
    </source>
</reference>
<feature type="signal peptide" evidence="2">
    <location>
        <begin position="1"/>
        <end position="21"/>
    </location>
</feature>
<evidence type="ECO:0000256" key="1">
    <source>
        <dbReference type="ARBA" id="ARBA00007447"/>
    </source>
</evidence>
<evidence type="ECO:0000259" key="3">
    <source>
        <dbReference type="PROSITE" id="PS51767"/>
    </source>
</evidence>
<evidence type="ECO:0000313" key="4">
    <source>
        <dbReference type="EMBL" id="EJU04182.1"/>
    </source>
</evidence>
<accession>M5GD20</accession>
<sequence>MRSLSGLLLTQVALYPLFSLSLPTPNPLPGLLTIPLQRQVQQGLLFLSFEQTSPSPAAGPDGTYNAAVANQQVQVVTAVQTGNGQTFPGMLVDTGSAFLWMNAGQTKYAPGPHSHSTNYTFAVGYGAGSATGVVYQDQVTIGSATVSEQYIGAATNVTAFHELVNFDGILGLGRDIGNNGSIQGLQVTPTFVDSLYNEGRISERTVGIYLAPFGENGTQTNAGELTFGGVDKSKFEGELVWAPQMQNDRHWAVQIDGVAYGSQGLQNGTSQAIVDTGTLPILLPFDAFFGLHNLINASIMDTGPLAGWLSVPPEIDLQPLTFTIGGSDFPLPPEAYLIPESLYEHFNVTGPERPTWFASGGFGNAALGQKFLEMFYSVYDSDEDRIGFAPLVGSGSM</sequence>
<dbReference type="Gene3D" id="2.40.70.10">
    <property type="entry name" value="Acid Proteases"/>
    <property type="match status" value="2"/>
</dbReference>
<keyword evidence="4" id="KW-0645">Protease</keyword>
<keyword evidence="4" id="KW-0378">Hydrolase</keyword>
<evidence type="ECO:0000256" key="2">
    <source>
        <dbReference type="SAM" id="SignalP"/>
    </source>
</evidence>
<comment type="similarity">
    <text evidence="1">Belongs to the peptidase A1 family.</text>
</comment>
<dbReference type="CDD" id="cd05471">
    <property type="entry name" value="pepsin_like"/>
    <property type="match status" value="1"/>
</dbReference>
<dbReference type="HOGENOM" id="CLU_040839_0_0_1"/>
<dbReference type="Proteomes" id="UP000030653">
    <property type="component" value="Unassembled WGS sequence"/>
</dbReference>
<dbReference type="SUPFAM" id="SSF50630">
    <property type="entry name" value="Acid proteases"/>
    <property type="match status" value="1"/>
</dbReference>
<keyword evidence="2" id="KW-0732">Signal</keyword>